<evidence type="ECO:0000313" key="11">
    <source>
        <dbReference type="Proteomes" id="UP000277928"/>
    </source>
</evidence>
<dbReference type="PANTHER" id="PTHR24235:SF18">
    <property type="entry name" value="G-PROTEIN COUPLED RECEPTORS FAMILY 1 PROFILE DOMAIN-CONTAINING PROTEIN"/>
    <property type="match status" value="1"/>
</dbReference>
<keyword evidence="2 8" id="KW-0812">Transmembrane</keyword>
<feature type="domain" description="G-protein coupled receptors family 1 profile" evidence="9">
    <location>
        <begin position="119"/>
        <end position="191"/>
    </location>
</feature>
<dbReference type="InterPro" id="IPR000276">
    <property type="entry name" value="GPCR_Rhodpsn"/>
</dbReference>
<reference evidence="10 11" key="1">
    <citation type="submission" date="2018-08" db="EMBL/GenBank/DDBJ databases">
        <authorList>
            <person name="Laetsch R D."/>
            <person name="Stevens L."/>
            <person name="Kumar S."/>
            <person name="Blaxter L. M."/>
        </authorList>
    </citation>
    <scope>NUCLEOTIDE SEQUENCE [LARGE SCALE GENOMIC DNA]</scope>
</reference>
<comment type="subcellular location">
    <subcellularLocation>
        <location evidence="1">Membrane</location>
        <topology evidence="1">Multi-pass membrane protein</topology>
    </subcellularLocation>
</comment>
<evidence type="ECO:0000256" key="6">
    <source>
        <dbReference type="ARBA" id="ARBA00023170"/>
    </source>
</evidence>
<dbReference type="Proteomes" id="UP000277928">
    <property type="component" value="Unassembled WGS sequence"/>
</dbReference>
<dbReference type="InterPro" id="IPR017452">
    <property type="entry name" value="GPCR_Rhodpsn_7TM"/>
</dbReference>
<feature type="transmembrane region" description="Helical" evidence="8">
    <location>
        <begin position="139"/>
        <end position="162"/>
    </location>
</feature>
<dbReference type="Pfam" id="PF00001">
    <property type="entry name" value="7tm_1"/>
    <property type="match status" value="1"/>
</dbReference>
<feature type="transmembrane region" description="Helical" evidence="8">
    <location>
        <begin position="168"/>
        <end position="187"/>
    </location>
</feature>
<dbReference type="PANTHER" id="PTHR24235">
    <property type="entry name" value="NEUROPEPTIDE Y RECEPTOR"/>
    <property type="match status" value="1"/>
</dbReference>
<evidence type="ECO:0000256" key="4">
    <source>
        <dbReference type="ARBA" id="ARBA00023040"/>
    </source>
</evidence>
<gene>
    <name evidence="10" type="ORF">NLS_LOCUS824</name>
</gene>
<dbReference type="GO" id="GO:0042923">
    <property type="term" value="F:neuropeptide binding"/>
    <property type="evidence" value="ECO:0007669"/>
    <property type="project" value="TreeGrafter"/>
</dbReference>
<dbReference type="PRINTS" id="PR00237">
    <property type="entry name" value="GPCRRHODOPSN"/>
</dbReference>
<dbReference type="OrthoDB" id="9046662at2759"/>
<dbReference type="GO" id="GO:0043005">
    <property type="term" value="C:neuron projection"/>
    <property type="evidence" value="ECO:0007669"/>
    <property type="project" value="TreeGrafter"/>
</dbReference>
<dbReference type="SUPFAM" id="SSF81321">
    <property type="entry name" value="Family A G protein-coupled receptor-like"/>
    <property type="match status" value="1"/>
</dbReference>
<dbReference type="Gene3D" id="1.20.1070.10">
    <property type="entry name" value="Rhodopsin 7-helix transmembrane proteins"/>
    <property type="match status" value="1"/>
</dbReference>
<keyword evidence="5 8" id="KW-0472">Membrane</keyword>
<protein>
    <recommendedName>
        <fullName evidence="9">G-protein coupled receptors family 1 profile domain-containing protein</fullName>
    </recommendedName>
</protein>
<keyword evidence="4" id="KW-0297">G-protein coupled receptor</keyword>
<proteinExistence type="predicted"/>
<name>A0A3P6SIW5_LITSI</name>
<accession>A0A3P6SIW5</accession>
<keyword evidence="11" id="KW-1185">Reference proteome</keyword>
<dbReference type="GO" id="GO:0008188">
    <property type="term" value="F:neuropeptide receptor activity"/>
    <property type="evidence" value="ECO:0007669"/>
    <property type="project" value="TreeGrafter"/>
</dbReference>
<dbReference type="EMBL" id="UYRX01000023">
    <property type="protein sequence ID" value="VDK69613.1"/>
    <property type="molecule type" value="Genomic_DNA"/>
</dbReference>
<evidence type="ECO:0000256" key="3">
    <source>
        <dbReference type="ARBA" id="ARBA00022989"/>
    </source>
</evidence>
<dbReference type="AlphaFoldDB" id="A0A3P6SIW5"/>
<keyword evidence="3 8" id="KW-1133">Transmembrane helix</keyword>
<keyword evidence="6" id="KW-0675">Receptor</keyword>
<feature type="transmembrane region" description="Helical" evidence="8">
    <location>
        <begin position="103"/>
        <end position="127"/>
    </location>
</feature>
<organism evidence="10 11">
    <name type="scientific">Litomosoides sigmodontis</name>
    <name type="common">Filarial nematode worm</name>
    <dbReference type="NCBI Taxonomy" id="42156"/>
    <lineage>
        <taxon>Eukaryota</taxon>
        <taxon>Metazoa</taxon>
        <taxon>Ecdysozoa</taxon>
        <taxon>Nematoda</taxon>
        <taxon>Chromadorea</taxon>
        <taxon>Rhabditida</taxon>
        <taxon>Spirurina</taxon>
        <taxon>Spiruromorpha</taxon>
        <taxon>Filarioidea</taxon>
        <taxon>Onchocercidae</taxon>
        <taxon>Litomosoides</taxon>
    </lineage>
</organism>
<feature type="transmembrane region" description="Helical" evidence="8">
    <location>
        <begin position="48"/>
        <end position="66"/>
    </location>
</feature>
<evidence type="ECO:0000256" key="7">
    <source>
        <dbReference type="ARBA" id="ARBA00023224"/>
    </source>
</evidence>
<dbReference type="STRING" id="42156.A0A3P6SIW5"/>
<sequence>MLKNQQKKQNSLIFPLSHSATINIADNTLSFVIEISATTTRDLCSTRLRLICLGFVVVVVVVVVVVKSNESVLRNMNNTVCLDMNTELWRNKRDWSTQSSTTLIFAFFYTTIILIGVAGNLCVILAISRTRALQTVPNMFIFSLSCSDLVVCFTSATVTPIAAFSKEWIFGAVLCSIAPFIAVSFIVPCKN</sequence>
<evidence type="ECO:0000259" key="9">
    <source>
        <dbReference type="PROSITE" id="PS50262"/>
    </source>
</evidence>
<evidence type="ECO:0000256" key="8">
    <source>
        <dbReference type="SAM" id="Phobius"/>
    </source>
</evidence>
<dbReference type="PROSITE" id="PS50262">
    <property type="entry name" value="G_PROTEIN_RECEP_F1_2"/>
    <property type="match status" value="1"/>
</dbReference>
<evidence type="ECO:0000256" key="2">
    <source>
        <dbReference type="ARBA" id="ARBA00022692"/>
    </source>
</evidence>
<evidence type="ECO:0000256" key="1">
    <source>
        <dbReference type="ARBA" id="ARBA00004141"/>
    </source>
</evidence>
<evidence type="ECO:0000256" key="5">
    <source>
        <dbReference type="ARBA" id="ARBA00023136"/>
    </source>
</evidence>
<evidence type="ECO:0000313" key="10">
    <source>
        <dbReference type="EMBL" id="VDK69613.1"/>
    </source>
</evidence>
<dbReference type="GO" id="GO:0005886">
    <property type="term" value="C:plasma membrane"/>
    <property type="evidence" value="ECO:0007669"/>
    <property type="project" value="TreeGrafter"/>
</dbReference>
<keyword evidence="7" id="KW-0807">Transducer</keyword>